<sequence length="81" mass="9468">MPKLGETQIQQWQQSGYLSVYHYGEGKLLPLHYQFLLDLIQYEETQLQQSVPTLILHGINDDVTRSNRLTQIYSSQTKLTE</sequence>
<name>A0A941GSF1_9CHRO</name>
<dbReference type="AlphaFoldDB" id="A0A941GSF1"/>
<gene>
    <name evidence="1" type="ORF">DSM107014_12095</name>
</gene>
<dbReference type="InterPro" id="IPR008886">
    <property type="entry name" value="UPF0227/Esterase_YqiA"/>
</dbReference>
<evidence type="ECO:0000313" key="1">
    <source>
        <dbReference type="EMBL" id="MBR8828620.1"/>
    </source>
</evidence>
<organism evidence="1 2">
    <name type="scientific">Gomphosphaeria aponina SAG 52.96 = DSM 107014</name>
    <dbReference type="NCBI Taxonomy" id="1521640"/>
    <lineage>
        <taxon>Bacteria</taxon>
        <taxon>Bacillati</taxon>
        <taxon>Cyanobacteriota</taxon>
        <taxon>Cyanophyceae</taxon>
        <taxon>Oscillatoriophycideae</taxon>
        <taxon>Chroococcales</taxon>
        <taxon>Gomphosphaeriaceae</taxon>
        <taxon>Gomphosphaeria</taxon>
    </lineage>
</organism>
<protein>
    <submittedName>
        <fullName evidence="1">Uncharacterized protein</fullName>
    </submittedName>
</protein>
<evidence type="ECO:0000313" key="2">
    <source>
        <dbReference type="Proteomes" id="UP000767446"/>
    </source>
</evidence>
<accession>A0A941GSF1</accession>
<dbReference type="EMBL" id="JADQBC010000078">
    <property type="protein sequence ID" value="MBR8828620.1"/>
    <property type="molecule type" value="Genomic_DNA"/>
</dbReference>
<proteinExistence type="predicted"/>
<dbReference type="Pfam" id="PF05728">
    <property type="entry name" value="UPF0227"/>
    <property type="match status" value="1"/>
</dbReference>
<comment type="caution">
    <text evidence="1">The sequence shown here is derived from an EMBL/GenBank/DDBJ whole genome shotgun (WGS) entry which is preliminary data.</text>
</comment>
<reference evidence="1" key="1">
    <citation type="submission" date="2021-02" db="EMBL/GenBank/DDBJ databases">
        <title>Metagenome analyses of Stigonema ocellatum DSM 106950, Chlorogloea purpurea SAG 13.99 and Gomphosphaeria aponina DSM 107014.</title>
        <authorList>
            <person name="Marter P."/>
            <person name="Huang S."/>
        </authorList>
    </citation>
    <scope>NUCLEOTIDE SEQUENCE</scope>
    <source>
        <strain evidence="1">JP213</strain>
    </source>
</reference>
<dbReference type="Proteomes" id="UP000767446">
    <property type="component" value="Unassembled WGS sequence"/>
</dbReference>